<dbReference type="CDD" id="cd14798">
    <property type="entry name" value="RX-CC_like"/>
    <property type="match status" value="1"/>
</dbReference>
<dbReference type="AlphaFoldDB" id="A0A834LA26"/>
<dbReference type="Pfam" id="PF23559">
    <property type="entry name" value="WHD_DRP"/>
    <property type="match status" value="1"/>
</dbReference>
<feature type="domain" description="Disease resistance N-terminal" evidence="8">
    <location>
        <begin position="9"/>
        <end position="92"/>
    </location>
</feature>
<dbReference type="Gene3D" id="1.10.8.430">
    <property type="entry name" value="Helical domain of apoptotic protease-activating factors"/>
    <property type="match status" value="1"/>
</dbReference>
<feature type="domain" description="Disease resistance R13L4/SHOC-2-like LRR" evidence="10">
    <location>
        <begin position="609"/>
        <end position="903"/>
    </location>
</feature>
<evidence type="ECO:0000256" key="1">
    <source>
        <dbReference type="ARBA" id="ARBA00008894"/>
    </source>
</evidence>
<keyword evidence="3" id="KW-0677">Repeat</keyword>
<dbReference type="InterPro" id="IPR044974">
    <property type="entry name" value="Disease_R_plants"/>
</dbReference>
<dbReference type="OrthoDB" id="646178at2759"/>
<sequence length="955" mass="109046">MAEIVVEPFVSFVVERLGNLLIQEYRLLHGVRAQVEQMQNELSRMQCFLKAADARRGEGSELVRNCISEIRELSLDAEDVIATFVIKVALMRRGRIHHMLRRYFCIFSESRARHTVGLEIEYINKKITDLTRSLQTYDIQPTIALGESSRTETVQRLRRSYTHVVEEDSIGLDEDVKTVVDHLVNEMKNCRVVSIWGMGGLGKTTLAKMVYKHIDVRHHFDCFAWAYISQQCKTREVLEEILIQLTSAEREGREKVRRMMHAELVGELYQAQSRMKCLVILDDIWDVEAWNSLSPAFPHKKAGSKILLTTRISEVASFADERCLHKLRHLTEPESWELFQKKARLKSDVTEFILSPEMTVLGEKMVKHCGGLPLAIVVLGGLLATKRTLGEWEMVSRNVDYLMKGNCQGGVPVKIVLELSYNDLPYHLKACFLCLSDLPEDEDIRPIKLIQRWMAEGFVSLPVHARVGEVEDVTMLDVGMSYLDELSQRCMIQVGQLAKYSGGVKFYRLHDLVRDLCLLKAQEENFVKVVLMGKDSATATSSSSSSTKIRRLGVYCRANQTVGDSKRRGHDNPLGIDETCNLHHVRSCQFYSFRNELEDSDWQHVKSIFKGFKLLTFLDLEKTMFPGTEGKFPGTEGKKLPKAIGNLIHLRYLSIRGSDINGLPSSIGNLRFLETLDLRVLIIHFLTIPNVLWRLQELRHLYLPWAVAERPWPFKVKLRLDGLSNLETLKNFDTDTCDVRSFSTLTNLRKLGIVVNSQEDFAVILKSPSLSTSNRLLRYSSFLFSRSYQTREEQSILKQVLGYRHLHKLVFLTLTELPLPDAFPPNLIRLKLGTDGLKEDPMPTLEKLPNLRCLVLEGGEYKEMVCSAGGFPQLISLKLWFIDGVAEWRVERGAMPSLLDLTIGGCKGIPDGLRFVTTLRELGIWYASQELKDRLREGGEDFSKVQHVHSIIFED</sequence>
<evidence type="ECO:0000313" key="11">
    <source>
        <dbReference type="EMBL" id="KAF7126667.1"/>
    </source>
</evidence>
<dbReference type="Pfam" id="PF18052">
    <property type="entry name" value="Rx_N"/>
    <property type="match status" value="1"/>
</dbReference>
<dbReference type="Gene3D" id="3.80.10.10">
    <property type="entry name" value="Ribonuclease Inhibitor"/>
    <property type="match status" value="1"/>
</dbReference>
<reference evidence="11" key="1">
    <citation type="submission" date="2019-11" db="EMBL/GenBank/DDBJ databases">
        <authorList>
            <person name="Liu Y."/>
            <person name="Hou J."/>
            <person name="Li T.-Q."/>
            <person name="Guan C.-H."/>
            <person name="Wu X."/>
            <person name="Wu H.-Z."/>
            <person name="Ling F."/>
            <person name="Zhang R."/>
            <person name="Shi X.-G."/>
            <person name="Ren J.-P."/>
            <person name="Chen E.-F."/>
            <person name="Sun J.-M."/>
        </authorList>
    </citation>
    <scope>NUCLEOTIDE SEQUENCE</scope>
    <source>
        <strain evidence="11">Adult_tree_wgs_1</strain>
        <tissue evidence="11">Leaves</tissue>
    </source>
</reference>
<evidence type="ECO:0000256" key="5">
    <source>
        <dbReference type="ARBA" id="ARBA00022821"/>
    </source>
</evidence>
<dbReference type="InterPro" id="IPR002182">
    <property type="entry name" value="NB-ARC"/>
</dbReference>
<evidence type="ECO:0000256" key="2">
    <source>
        <dbReference type="ARBA" id="ARBA00022614"/>
    </source>
</evidence>
<proteinExistence type="inferred from homology"/>
<name>A0A834LA26_RHOSS</name>
<dbReference type="GO" id="GO:0043531">
    <property type="term" value="F:ADP binding"/>
    <property type="evidence" value="ECO:0007669"/>
    <property type="project" value="InterPro"/>
</dbReference>
<dbReference type="GO" id="GO:0098542">
    <property type="term" value="P:defense response to other organism"/>
    <property type="evidence" value="ECO:0007669"/>
    <property type="project" value="TreeGrafter"/>
</dbReference>
<protein>
    <submittedName>
        <fullName evidence="11">Uncharacterized protein</fullName>
    </submittedName>
</protein>
<dbReference type="FunFam" id="1.10.8.430:FF:000003">
    <property type="entry name" value="Probable disease resistance protein At5g66910"/>
    <property type="match status" value="1"/>
</dbReference>
<dbReference type="InterPro" id="IPR041118">
    <property type="entry name" value="Rx_N"/>
</dbReference>
<dbReference type="Gene3D" id="1.10.10.10">
    <property type="entry name" value="Winged helix-like DNA-binding domain superfamily/Winged helix DNA-binding domain"/>
    <property type="match status" value="1"/>
</dbReference>
<evidence type="ECO:0000259" key="9">
    <source>
        <dbReference type="Pfam" id="PF23559"/>
    </source>
</evidence>
<evidence type="ECO:0000259" key="8">
    <source>
        <dbReference type="Pfam" id="PF18052"/>
    </source>
</evidence>
<evidence type="ECO:0000256" key="4">
    <source>
        <dbReference type="ARBA" id="ARBA00022741"/>
    </source>
</evidence>
<dbReference type="Gene3D" id="3.40.50.300">
    <property type="entry name" value="P-loop containing nucleotide triphosphate hydrolases"/>
    <property type="match status" value="1"/>
</dbReference>
<dbReference type="InterPro" id="IPR058922">
    <property type="entry name" value="WHD_DRP"/>
</dbReference>
<comment type="similarity">
    <text evidence="1">Belongs to the disease resistance NB-LRR family.</text>
</comment>
<feature type="domain" description="Disease resistance protein winged helix" evidence="9">
    <location>
        <begin position="439"/>
        <end position="517"/>
    </location>
</feature>
<keyword evidence="12" id="KW-1185">Reference proteome</keyword>
<dbReference type="InterPro" id="IPR042197">
    <property type="entry name" value="Apaf_helical"/>
</dbReference>
<dbReference type="Pfam" id="PF23598">
    <property type="entry name" value="LRR_14"/>
    <property type="match status" value="1"/>
</dbReference>
<evidence type="ECO:0000256" key="6">
    <source>
        <dbReference type="ARBA" id="ARBA00022840"/>
    </source>
</evidence>
<dbReference type="SUPFAM" id="SSF52058">
    <property type="entry name" value="L domain-like"/>
    <property type="match status" value="1"/>
</dbReference>
<dbReference type="SUPFAM" id="SSF52540">
    <property type="entry name" value="P-loop containing nucleoside triphosphate hydrolases"/>
    <property type="match status" value="1"/>
</dbReference>
<keyword evidence="2" id="KW-0433">Leucine-rich repeat</keyword>
<organism evidence="11 12">
    <name type="scientific">Rhododendron simsii</name>
    <name type="common">Sims's rhododendron</name>
    <dbReference type="NCBI Taxonomy" id="118357"/>
    <lineage>
        <taxon>Eukaryota</taxon>
        <taxon>Viridiplantae</taxon>
        <taxon>Streptophyta</taxon>
        <taxon>Embryophyta</taxon>
        <taxon>Tracheophyta</taxon>
        <taxon>Spermatophyta</taxon>
        <taxon>Magnoliopsida</taxon>
        <taxon>eudicotyledons</taxon>
        <taxon>Gunneridae</taxon>
        <taxon>Pentapetalae</taxon>
        <taxon>asterids</taxon>
        <taxon>Ericales</taxon>
        <taxon>Ericaceae</taxon>
        <taxon>Ericoideae</taxon>
        <taxon>Rhodoreae</taxon>
        <taxon>Rhododendron</taxon>
    </lineage>
</organism>
<dbReference type="FunFam" id="3.40.50.300:FF:001091">
    <property type="entry name" value="Probable disease resistance protein At1g61300"/>
    <property type="match status" value="1"/>
</dbReference>
<keyword evidence="5" id="KW-0611">Plant defense</keyword>
<dbReference type="GO" id="GO:0051607">
    <property type="term" value="P:defense response to virus"/>
    <property type="evidence" value="ECO:0007669"/>
    <property type="project" value="UniProtKB-ARBA"/>
</dbReference>
<dbReference type="InterPro" id="IPR036388">
    <property type="entry name" value="WH-like_DNA-bd_sf"/>
</dbReference>
<comment type="caution">
    <text evidence="11">The sequence shown here is derived from an EMBL/GenBank/DDBJ whole genome shotgun (WGS) entry which is preliminary data.</text>
</comment>
<dbReference type="EMBL" id="WJXA01000011">
    <property type="protein sequence ID" value="KAF7126667.1"/>
    <property type="molecule type" value="Genomic_DNA"/>
</dbReference>
<keyword evidence="6" id="KW-0067">ATP-binding</keyword>
<dbReference type="PANTHER" id="PTHR23155">
    <property type="entry name" value="DISEASE RESISTANCE PROTEIN RP"/>
    <property type="match status" value="1"/>
</dbReference>
<evidence type="ECO:0000259" key="10">
    <source>
        <dbReference type="Pfam" id="PF23598"/>
    </source>
</evidence>
<evidence type="ECO:0000259" key="7">
    <source>
        <dbReference type="Pfam" id="PF00931"/>
    </source>
</evidence>
<dbReference type="InterPro" id="IPR032675">
    <property type="entry name" value="LRR_dom_sf"/>
</dbReference>
<dbReference type="InterPro" id="IPR055414">
    <property type="entry name" value="LRR_R13L4/SHOC2-like"/>
</dbReference>
<dbReference type="PANTHER" id="PTHR23155:SF1185">
    <property type="entry name" value="DISEASE RESISTANCE RPP8-LIKE PROTEIN 3-RELATED"/>
    <property type="match status" value="1"/>
</dbReference>
<accession>A0A834LA26</accession>
<dbReference type="InterPro" id="IPR027417">
    <property type="entry name" value="P-loop_NTPase"/>
</dbReference>
<dbReference type="FunFam" id="1.10.10.10:FF:000322">
    <property type="entry name" value="Probable disease resistance protein At1g63360"/>
    <property type="match status" value="1"/>
</dbReference>
<dbReference type="Pfam" id="PF00931">
    <property type="entry name" value="NB-ARC"/>
    <property type="match status" value="1"/>
</dbReference>
<gene>
    <name evidence="11" type="ORF">RHSIM_Rhsim11G0186800</name>
</gene>
<dbReference type="Gene3D" id="1.20.5.4130">
    <property type="match status" value="1"/>
</dbReference>
<dbReference type="InterPro" id="IPR038005">
    <property type="entry name" value="RX-like_CC"/>
</dbReference>
<evidence type="ECO:0000313" key="12">
    <source>
        <dbReference type="Proteomes" id="UP000626092"/>
    </source>
</evidence>
<dbReference type="GO" id="GO:0005524">
    <property type="term" value="F:ATP binding"/>
    <property type="evidence" value="ECO:0007669"/>
    <property type="project" value="UniProtKB-KW"/>
</dbReference>
<evidence type="ECO:0000256" key="3">
    <source>
        <dbReference type="ARBA" id="ARBA00022737"/>
    </source>
</evidence>
<feature type="domain" description="NB-ARC" evidence="7">
    <location>
        <begin position="174"/>
        <end position="344"/>
    </location>
</feature>
<dbReference type="Proteomes" id="UP000626092">
    <property type="component" value="Unassembled WGS sequence"/>
</dbReference>
<keyword evidence="4" id="KW-0547">Nucleotide-binding</keyword>
<dbReference type="PRINTS" id="PR00364">
    <property type="entry name" value="DISEASERSIST"/>
</dbReference>